<organism evidence="1">
    <name type="scientific">marine sediment metagenome</name>
    <dbReference type="NCBI Taxonomy" id="412755"/>
    <lineage>
        <taxon>unclassified sequences</taxon>
        <taxon>metagenomes</taxon>
        <taxon>ecological metagenomes</taxon>
    </lineage>
</organism>
<protein>
    <submittedName>
        <fullName evidence="1">Uncharacterized protein</fullName>
    </submittedName>
</protein>
<dbReference type="AlphaFoldDB" id="A0A0F9EEZ8"/>
<accession>A0A0F9EEZ8</accession>
<comment type="caution">
    <text evidence="1">The sequence shown here is derived from an EMBL/GenBank/DDBJ whole genome shotgun (WGS) entry which is preliminary data.</text>
</comment>
<evidence type="ECO:0000313" key="1">
    <source>
        <dbReference type="EMBL" id="KKL28431.1"/>
    </source>
</evidence>
<dbReference type="EMBL" id="LAZR01035100">
    <property type="protein sequence ID" value="KKL28431.1"/>
    <property type="molecule type" value="Genomic_DNA"/>
</dbReference>
<name>A0A0F9EEZ8_9ZZZZ</name>
<reference evidence="1" key="1">
    <citation type="journal article" date="2015" name="Nature">
        <title>Complex archaea that bridge the gap between prokaryotes and eukaryotes.</title>
        <authorList>
            <person name="Spang A."/>
            <person name="Saw J.H."/>
            <person name="Jorgensen S.L."/>
            <person name="Zaremba-Niedzwiedzka K."/>
            <person name="Martijn J."/>
            <person name="Lind A.E."/>
            <person name="van Eijk R."/>
            <person name="Schleper C."/>
            <person name="Guy L."/>
            <person name="Ettema T.J."/>
        </authorList>
    </citation>
    <scope>NUCLEOTIDE SEQUENCE</scope>
</reference>
<sequence length="89" mass="9881">MDIHPAPYNCNDYVRKLHGRSVQIVLGENLNKPSEFVICWTPGGKAIGGSGIGIKLAEREGITVYNLAKCDDLLKVHKRFLSGEKDEQQ</sequence>
<proteinExistence type="predicted"/>
<gene>
    <name evidence="1" type="ORF">LCGC14_2375210</name>
</gene>